<evidence type="ECO:0000256" key="2">
    <source>
        <dbReference type="ARBA" id="ARBA00022490"/>
    </source>
</evidence>
<dbReference type="PANTHER" id="PTHR42873:SF1">
    <property type="entry name" value="S-ADENOSYLMETHIONINE-DEPENDENT METHYLTRANSFERASE DOMAIN-CONTAINING PROTEIN"/>
    <property type="match status" value="1"/>
</dbReference>
<keyword evidence="4 10" id="KW-0489">Methyltransferase</keyword>
<dbReference type="Gene3D" id="3.40.50.150">
    <property type="entry name" value="Vaccinia Virus protein VP39"/>
    <property type="match status" value="1"/>
</dbReference>
<dbReference type="GO" id="GO:0003723">
    <property type="term" value="F:RNA binding"/>
    <property type="evidence" value="ECO:0007669"/>
    <property type="project" value="InterPro"/>
</dbReference>
<proteinExistence type="inferred from homology"/>
<dbReference type="RefSeq" id="WP_187669454.1">
    <property type="nucleotide sequence ID" value="NZ_CAJFCI010000015.1"/>
</dbReference>
<dbReference type="EC" id="2.1.1.191" evidence="10"/>
<evidence type="ECO:0000259" key="9">
    <source>
        <dbReference type="Pfam" id="PF17785"/>
    </source>
</evidence>
<keyword evidence="3" id="KW-0698">rRNA processing</keyword>
<dbReference type="InterPro" id="IPR036974">
    <property type="entry name" value="PUA_sf"/>
</dbReference>
<dbReference type="Gene3D" id="2.30.130.10">
    <property type="entry name" value="PUA domain"/>
    <property type="match status" value="1"/>
</dbReference>
<dbReference type="GO" id="GO:0032259">
    <property type="term" value="P:methylation"/>
    <property type="evidence" value="ECO:0007669"/>
    <property type="project" value="UniProtKB-KW"/>
</dbReference>
<reference evidence="10 11" key="1">
    <citation type="submission" date="2020-08" db="EMBL/GenBank/DDBJ databases">
        <authorList>
            <person name="Criscuolo A."/>
        </authorList>
    </citation>
    <scope>NUCLEOTIDE SEQUENCE [LARGE SCALE GENOMIC DNA]</scope>
    <source>
        <strain evidence="10">CIP111764</strain>
    </source>
</reference>
<sequence>MTLPSLRLKANADRRLRAGHLWVYSNEIDVAATPLAAFQPGDQAILEAAGGKPLGIVGISPNNLICARLLSRDLKHTLDKSLLVHRLNVALSLRERLFDAPCYRLVYGDSDLLPGLVVDRFFDILVVQLASATMERHKDEVLAALIQVLKPSGILLKNDSAARDAEGLERYVETVHGDVPEWVALEENGVKFEAPVLAGQKTGWFYDHRLNRARLAPYVKGKRVLDLFSYIGGWGVQAAAFGASEVMCVDGSALALDGVERNATLNGVAEKLTCVEGDVFEALKELKAAEERFDVVIADPPAFIKRKKDLKNGEAAYRRLNEQAMRLLTKDGILVSASCSMHLPEDDLQNILLGSARHLDRNIQLLERGGQGPDHPVHPAIPETRYIKSLTCRLLPNS</sequence>
<feature type="domain" description="RlmI-like PUA" evidence="9">
    <location>
        <begin position="6"/>
        <end position="72"/>
    </location>
</feature>
<dbReference type="Pfam" id="PF10672">
    <property type="entry name" value="Methyltrans_SAM"/>
    <property type="match status" value="1"/>
</dbReference>
<comment type="similarity">
    <text evidence="7">Belongs to the methyltransferase superfamily. RlmI family.</text>
</comment>
<dbReference type="EMBL" id="CAJFCI010000015">
    <property type="protein sequence ID" value="CAD5106056.1"/>
    <property type="molecule type" value="Genomic_DNA"/>
</dbReference>
<dbReference type="SUPFAM" id="SSF53335">
    <property type="entry name" value="S-adenosyl-L-methionine-dependent methyltransferases"/>
    <property type="match status" value="1"/>
</dbReference>
<gene>
    <name evidence="10" type="primary">rlmI_1</name>
    <name evidence="10" type="ORF">PSEWESI4_00315</name>
</gene>
<protein>
    <submittedName>
        <fullName evidence="10">Ribosomal RNA large subunit methyltransferase I</fullName>
        <ecNumber evidence="10">2.1.1.191</ecNumber>
    </submittedName>
</protein>
<evidence type="ECO:0000256" key="3">
    <source>
        <dbReference type="ARBA" id="ARBA00022552"/>
    </source>
</evidence>
<dbReference type="CDD" id="cd21153">
    <property type="entry name" value="PUA_RlmI"/>
    <property type="match status" value="1"/>
</dbReference>
<dbReference type="InterPro" id="IPR015947">
    <property type="entry name" value="PUA-like_sf"/>
</dbReference>
<keyword evidence="5 10" id="KW-0808">Transferase</keyword>
<name>A0A7U7I7V0_9GAMM</name>
<dbReference type="InterPro" id="IPR041532">
    <property type="entry name" value="RlmI-like_PUA"/>
</dbReference>
<feature type="domain" description="S-adenosylmethionine-dependent methyltransferase" evidence="8">
    <location>
        <begin position="174"/>
        <end position="346"/>
    </location>
</feature>
<evidence type="ECO:0000256" key="1">
    <source>
        <dbReference type="ARBA" id="ARBA00004496"/>
    </source>
</evidence>
<dbReference type="Proteomes" id="UP000583387">
    <property type="component" value="Unassembled WGS sequence"/>
</dbReference>
<dbReference type="GO" id="GO:0006364">
    <property type="term" value="P:rRNA processing"/>
    <property type="evidence" value="ECO:0007669"/>
    <property type="project" value="UniProtKB-KW"/>
</dbReference>
<evidence type="ECO:0000256" key="4">
    <source>
        <dbReference type="ARBA" id="ARBA00022603"/>
    </source>
</evidence>
<dbReference type="GO" id="GO:0005737">
    <property type="term" value="C:cytoplasm"/>
    <property type="evidence" value="ECO:0007669"/>
    <property type="project" value="UniProtKB-SubCell"/>
</dbReference>
<evidence type="ECO:0000256" key="5">
    <source>
        <dbReference type="ARBA" id="ARBA00022679"/>
    </source>
</evidence>
<dbReference type="Gene3D" id="3.30.750.80">
    <property type="entry name" value="RNA methyltransferase domain (HRMD) like"/>
    <property type="match status" value="1"/>
</dbReference>
<comment type="caution">
    <text evidence="10">The sequence shown here is derived from an EMBL/GenBank/DDBJ whole genome shotgun (WGS) entry which is preliminary data.</text>
</comment>
<dbReference type="Pfam" id="PF17785">
    <property type="entry name" value="PUA_3"/>
    <property type="match status" value="1"/>
</dbReference>
<organism evidence="10 11">
    <name type="scientific">Zestomonas carbonaria</name>
    <dbReference type="NCBI Taxonomy" id="2762745"/>
    <lineage>
        <taxon>Bacteria</taxon>
        <taxon>Pseudomonadati</taxon>
        <taxon>Pseudomonadota</taxon>
        <taxon>Gammaproteobacteria</taxon>
        <taxon>Pseudomonadales</taxon>
        <taxon>Pseudomonadaceae</taxon>
        <taxon>Zestomonas</taxon>
    </lineage>
</organism>
<keyword evidence="11" id="KW-1185">Reference proteome</keyword>
<evidence type="ECO:0000256" key="7">
    <source>
        <dbReference type="ARBA" id="ARBA00038091"/>
    </source>
</evidence>
<comment type="subcellular location">
    <subcellularLocation>
        <location evidence="1">Cytoplasm</location>
    </subcellularLocation>
</comment>
<keyword evidence="2" id="KW-0963">Cytoplasm</keyword>
<dbReference type="InterPro" id="IPR019614">
    <property type="entry name" value="SAM-dep_methyl-trfase"/>
</dbReference>
<dbReference type="CDD" id="cd02440">
    <property type="entry name" value="AdoMet_MTases"/>
    <property type="match status" value="1"/>
</dbReference>
<accession>A0A7U7I7V0</accession>
<evidence type="ECO:0000313" key="11">
    <source>
        <dbReference type="Proteomes" id="UP000583387"/>
    </source>
</evidence>
<dbReference type="CDD" id="cd11572">
    <property type="entry name" value="RlmI_M_like"/>
    <property type="match status" value="1"/>
</dbReference>
<dbReference type="InterPro" id="IPR029063">
    <property type="entry name" value="SAM-dependent_MTases_sf"/>
</dbReference>
<dbReference type="PROSITE" id="PS50890">
    <property type="entry name" value="PUA"/>
    <property type="match status" value="1"/>
</dbReference>
<dbReference type="SUPFAM" id="SSF88697">
    <property type="entry name" value="PUA domain-like"/>
    <property type="match status" value="1"/>
</dbReference>
<evidence type="ECO:0000313" key="10">
    <source>
        <dbReference type="EMBL" id="CAD5106056.1"/>
    </source>
</evidence>
<dbReference type="AlphaFoldDB" id="A0A7U7I7V0"/>
<evidence type="ECO:0000256" key="6">
    <source>
        <dbReference type="ARBA" id="ARBA00022691"/>
    </source>
</evidence>
<dbReference type="GO" id="GO:0008168">
    <property type="term" value="F:methyltransferase activity"/>
    <property type="evidence" value="ECO:0007669"/>
    <property type="project" value="UniProtKB-KW"/>
</dbReference>
<evidence type="ECO:0000259" key="8">
    <source>
        <dbReference type="Pfam" id="PF10672"/>
    </source>
</evidence>
<keyword evidence="6" id="KW-0949">S-adenosyl-L-methionine</keyword>
<dbReference type="PANTHER" id="PTHR42873">
    <property type="entry name" value="RIBOSOMAL RNA LARGE SUBUNIT METHYLTRANSFERASE"/>
    <property type="match status" value="1"/>
</dbReference>